<gene>
    <name evidence="3" type="ORF">KT71_09522</name>
</gene>
<reference evidence="3 4" key="1">
    <citation type="journal article" date="2007" name="Proc. Natl. Acad. Sci. U.S.A.">
        <title>Characterization of a marine gammaproteobacterium capable of aerobic anoxygenic photosynthesis.</title>
        <authorList>
            <person name="Fuchs B.M."/>
            <person name="Spring S."/>
            <person name="Teeling H."/>
            <person name="Quast C."/>
            <person name="Wulf J."/>
            <person name="Schattenhofer M."/>
            <person name="Yan S."/>
            <person name="Ferriera S."/>
            <person name="Johnson J."/>
            <person name="Glockner F.O."/>
            <person name="Amann R."/>
        </authorList>
    </citation>
    <scope>NUCLEOTIDE SEQUENCE [LARGE SCALE GENOMIC DNA]</scope>
    <source>
        <strain evidence="3">KT71</strain>
    </source>
</reference>
<dbReference type="EMBL" id="AAOA02000003">
    <property type="protein sequence ID" value="EAQ98856.1"/>
    <property type="molecule type" value="Genomic_DNA"/>
</dbReference>
<proteinExistence type="predicted"/>
<comment type="caution">
    <text evidence="3">The sequence shown here is derived from an EMBL/GenBank/DDBJ whole genome shotgun (WGS) entry which is preliminary data.</text>
</comment>
<dbReference type="InterPro" id="IPR011009">
    <property type="entry name" value="Kinase-like_dom_sf"/>
</dbReference>
<dbReference type="AlphaFoldDB" id="A4A4Y5"/>
<dbReference type="Pfam" id="PF01636">
    <property type="entry name" value="APH"/>
    <property type="match status" value="1"/>
</dbReference>
<protein>
    <submittedName>
        <fullName evidence="3">Putative aminoglycoside phosphotransferase</fullName>
    </submittedName>
</protein>
<reference evidence="3 4" key="2">
    <citation type="journal article" date="2009" name="PLoS ONE">
        <title>The photosynthetic apparatus and its regulation in the aerobic gammaproteobacterium Congregibacter litoralis gen. nov., sp. nov.</title>
        <authorList>
            <person name="Spring S."/>
            <person name="Lunsdorf H."/>
            <person name="Fuchs B.M."/>
            <person name="Tindall B.J."/>
        </authorList>
    </citation>
    <scope>NUCLEOTIDE SEQUENCE [LARGE SCALE GENOMIC DNA]</scope>
    <source>
        <strain evidence="3">KT71</strain>
    </source>
</reference>
<dbReference type="Gene3D" id="3.30.200.20">
    <property type="entry name" value="Phosphorylase Kinase, domain 1"/>
    <property type="match status" value="1"/>
</dbReference>
<dbReference type="Gene3D" id="3.90.1200.10">
    <property type="match status" value="1"/>
</dbReference>
<dbReference type="SUPFAM" id="SSF56112">
    <property type="entry name" value="Protein kinase-like (PK-like)"/>
    <property type="match status" value="1"/>
</dbReference>
<feature type="domain" description="DUF6285" evidence="2">
    <location>
        <begin position="371"/>
        <end position="459"/>
    </location>
</feature>
<accession>A4A4Y5</accession>
<dbReference type="PANTHER" id="PTHR21310:SF57">
    <property type="entry name" value="BLR2944 PROTEIN"/>
    <property type="match status" value="1"/>
</dbReference>
<dbReference type="CDD" id="cd05154">
    <property type="entry name" value="ACAD10_11_N-like"/>
    <property type="match status" value="1"/>
</dbReference>
<evidence type="ECO:0000259" key="2">
    <source>
        <dbReference type="Pfam" id="PF19802"/>
    </source>
</evidence>
<dbReference type="RefSeq" id="WP_008294336.1">
    <property type="nucleotide sequence ID" value="NZ_CM002299.1"/>
</dbReference>
<sequence>MAQEFETALESVLKRQLPGCRALLAWEQLTAGASQETYRLEIEEASGTRRYALRRSPAQLDPQSAVGTISLETEAQLLQLAGAAGIPGPTVHYVLREDDGLGSGFVMDWLNGETLGQRIVRSEALADARAKLARECGQILGRIHSLDWASSPLAEALPRISPEHLVRDTWATYRDLQVPVPMIDYCYRWLLDNAPGTWRTTLVHGDFRNGNLMVTPEGINGVLDWELAHIGDPLRDLGWLCVNSWRFGNDALAVGGFGTIDELREGYRETSGIEVSRDEIKYWQVFGSFWWAMATLQMADAWRRGETPSLERPVIGRRSSEAQMDCVNLLIPGEFDLPDEGAVIADGTQLPMPGELLSGVAAFLKDELASELQGRQAFLAKVAANSLGIAQREFQFGGDLAKKEQERLEQLLGQRGSLEVLRWELVHRLRTDMALDTPGLAGHLRQTVAGQLAIDQPRYPALH</sequence>
<dbReference type="STRING" id="314285.KT71_09522"/>
<dbReference type="GO" id="GO:0016740">
    <property type="term" value="F:transferase activity"/>
    <property type="evidence" value="ECO:0007669"/>
    <property type="project" value="UniProtKB-KW"/>
</dbReference>
<evidence type="ECO:0000259" key="1">
    <source>
        <dbReference type="Pfam" id="PF01636"/>
    </source>
</evidence>
<dbReference type="InterPro" id="IPR051678">
    <property type="entry name" value="AGP_Transferase"/>
</dbReference>
<dbReference type="Proteomes" id="UP000019205">
    <property type="component" value="Chromosome"/>
</dbReference>
<keyword evidence="3" id="KW-0808">Transferase</keyword>
<organism evidence="3 4">
    <name type="scientific">Congregibacter litoralis KT71</name>
    <dbReference type="NCBI Taxonomy" id="314285"/>
    <lineage>
        <taxon>Bacteria</taxon>
        <taxon>Pseudomonadati</taxon>
        <taxon>Pseudomonadota</taxon>
        <taxon>Gammaproteobacteria</taxon>
        <taxon>Cellvibrionales</taxon>
        <taxon>Halieaceae</taxon>
        <taxon>Congregibacter</taxon>
    </lineage>
</organism>
<dbReference type="Pfam" id="PF19802">
    <property type="entry name" value="DUF6285"/>
    <property type="match status" value="1"/>
</dbReference>
<evidence type="ECO:0000313" key="4">
    <source>
        <dbReference type="Proteomes" id="UP000019205"/>
    </source>
</evidence>
<dbReference type="HOGENOM" id="CLU_007526_1_1_6"/>
<name>A4A4Y5_9GAMM</name>
<dbReference type="InterPro" id="IPR046252">
    <property type="entry name" value="DUF6285"/>
</dbReference>
<dbReference type="InterPro" id="IPR041726">
    <property type="entry name" value="ACAD10_11_N"/>
</dbReference>
<dbReference type="OrthoDB" id="179763at2"/>
<dbReference type="PANTHER" id="PTHR21310">
    <property type="entry name" value="AMINOGLYCOSIDE PHOSPHOTRANSFERASE-RELATED-RELATED"/>
    <property type="match status" value="1"/>
</dbReference>
<dbReference type="eggNOG" id="COG3173">
    <property type="taxonomic scope" value="Bacteria"/>
</dbReference>
<feature type="domain" description="Aminoglycoside phosphotransferase" evidence="1">
    <location>
        <begin position="26"/>
        <end position="269"/>
    </location>
</feature>
<dbReference type="InterPro" id="IPR002575">
    <property type="entry name" value="Aminoglycoside_PTrfase"/>
</dbReference>
<evidence type="ECO:0000313" key="3">
    <source>
        <dbReference type="EMBL" id="EAQ98856.1"/>
    </source>
</evidence>
<keyword evidence="4" id="KW-1185">Reference proteome</keyword>